<dbReference type="RefSeq" id="XP_002507273.1">
    <property type="nucleotide sequence ID" value="XM_002507227.1"/>
</dbReference>
<dbReference type="KEGG" id="mis:MICPUN_51728"/>
<accession>C1FEA5</accession>
<name>C1FEA5_MICCC</name>
<protein>
    <submittedName>
        <fullName evidence="2">Uncharacterized protein</fullName>
    </submittedName>
</protein>
<organism evidence="2 3">
    <name type="scientific">Micromonas commoda (strain RCC299 / NOUM17 / CCMP2709)</name>
    <name type="common">Picoplanktonic green alga</name>
    <dbReference type="NCBI Taxonomy" id="296587"/>
    <lineage>
        <taxon>Eukaryota</taxon>
        <taxon>Viridiplantae</taxon>
        <taxon>Chlorophyta</taxon>
        <taxon>Mamiellophyceae</taxon>
        <taxon>Mamiellales</taxon>
        <taxon>Mamiellaceae</taxon>
        <taxon>Micromonas</taxon>
    </lineage>
</organism>
<sequence length="287" mass="32202">MLKTLPKIELLCVAGHQPAQSTRRRNPIRVDNPAESPRVASPSIARPLDDAALSNTRPEFLHRKANRRSLGLVTLPCFYSLQRCFPGSAVQYMFPSHAVAREISPFSPLIESVEQIRDATRELEAMQDSLCTSAALGTSPPLQNLKLRLRSKPLSDLTSAAQNIDKYIDIVPLDNWEEVIWMSMEDDRFGYRNDRKMSAQRLPGIERPNDFLCFLFSCFNDPRAPPSTNMLLSLKLLEDGVDMGIRGDRRINAEGLSSSVSDVKEKVEAYLTFLESLNVAIPDPTTR</sequence>
<dbReference type="OrthoDB" id="498453at2759"/>
<dbReference type="InParanoid" id="C1FEA5"/>
<evidence type="ECO:0000256" key="1">
    <source>
        <dbReference type="SAM" id="MobiDB-lite"/>
    </source>
</evidence>
<evidence type="ECO:0000313" key="3">
    <source>
        <dbReference type="Proteomes" id="UP000002009"/>
    </source>
</evidence>
<dbReference type="GeneID" id="8250198"/>
<proteinExistence type="predicted"/>
<dbReference type="EMBL" id="CP001574">
    <property type="protein sequence ID" value="ACO68531.1"/>
    <property type="molecule type" value="Genomic_DNA"/>
</dbReference>
<dbReference type="Proteomes" id="UP000002009">
    <property type="component" value="Chromosome 1"/>
</dbReference>
<dbReference type="AlphaFoldDB" id="C1FEA5"/>
<feature type="region of interest" description="Disordered" evidence="1">
    <location>
        <begin position="20"/>
        <end position="48"/>
    </location>
</feature>
<gene>
    <name evidence="2" type="ORF">MICPUN_51728</name>
</gene>
<keyword evidence="3" id="KW-1185">Reference proteome</keyword>
<reference evidence="2 3" key="1">
    <citation type="journal article" date="2009" name="Science">
        <title>Green evolution and dynamic adaptations revealed by genomes of the marine picoeukaryotes Micromonas.</title>
        <authorList>
            <person name="Worden A.Z."/>
            <person name="Lee J.H."/>
            <person name="Mock T."/>
            <person name="Rouze P."/>
            <person name="Simmons M.P."/>
            <person name="Aerts A.L."/>
            <person name="Allen A.E."/>
            <person name="Cuvelier M.L."/>
            <person name="Derelle E."/>
            <person name="Everett M.V."/>
            <person name="Foulon E."/>
            <person name="Grimwood J."/>
            <person name="Gundlach H."/>
            <person name="Henrissat B."/>
            <person name="Napoli C."/>
            <person name="McDonald S.M."/>
            <person name="Parker M.S."/>
            <person name="Rombauts S."/>
            <person name="Salamov A."/>
            <person name="Von Dassow P."/>
            <person name="Badger J.H."/>
            <person name="Coutinho P.M."/>
            <person name="Demir E."/>
            <person name="Dubchak I."/>
            <person name="Gentemann C."/>
            <person name="Eikrem W."/>
            <person name="Gready J.E."/>
            <person name="John U."/>
            <person name="Lanier W."/>
            <person name="Lindquist E.A."/>
            <person name="Lucas S."/>
            <person name="Mayer K.F."/>
            <person name="Moreau H."/>
            <person name="Not F."/>
            <person name="Otillar R."/>
            <person name="Panaud O."/>
            <person name="Pangilinan J."/>
            <person name="Paulsen I."/>
            <person name="Piegu B."/>
            <person name="Poliakov A."/>
            <person name="Robbens S."/>
            <person name="Schmutz J."/>
            <person name="Toulza E."/>
            <person name="Wyss T."/>
            <person name="Zelensky A."/>
            <person name="Zhou K."/>
            <person name="Armbrust E.V."/>
            <person name="Bhattacharya D."/>
            <person name="Goodenough U.W."/>
            <person name="Van de Peer Y."/>
            <person name="Grigoriev I.V."/>
        </authorList>
    </citation>
    <scope>NUCLEOTIDE SEQUENCE [LARGE SCALE GENOMIC DNA]</scope>
    <source>
        <strain evidence="3">RCC299 / NOUM17</strain>
    </source>
</reference>
<evidence type="ECO:0000313" key="2">
    <source>
        <dbReference type="EMBL" id="ACO68531.1"/>
    </source>
</evidence>